<gene>
    <name evidence="7" type="ORF">ACFOGP_24250</name>
</gene>
<comment type="caution">
    <text evidence="7">The sequence shown here is derived from an EMBL/GenBank/DDBJ whole genome shotgun (WGS) entry which is preliminary data.</text>
</comment>
<evidence type="ECO:0000313" key="7">
    <source>
        <dbReference type="EMBL" id="MFC3145856.1"/>
    </source>
</evidence>
<feature type="domain" description="Peptidase S54 rhomboid" evidence="6">
    <location>
        <begin position="83"/>
        <end position="218"/>
    </location>
</feature>
<protein>
    <submittedName>
        <fullName evidence="7">Rhomboid family intramembrane serine protease</fullName>
        <ecNumber evidence="7">3.4.21.-</ecNumber>
    </submittedName>
</protein>
<dbReference type="InterPro" id="IPR035952">
    <property type="entry name" value="Rhomboid-like_sf"/>
</dbReference>
<organism evidence="7 8">
    <name type="scientific">Psychromarinibacter halotolerans</name>
    <dbReference type="NCBI Taxonomy" id="1775175"/>
    <lineage>
        <taxon>Bacteria</taxon>
        <taxon>Pseudomonadati</taxon>
        <taxon>Pseudomonadota</taxon>
        <taxon>Alphaproteobacteria</taxon>
        <taxon>Rhodobacterales</taxon>
        <taxon>Paracoccaceae</taxon>
        <taxon>Psychromarinibacter</taxon>
    </lineage>
</organism>
<keyword evidence="2 5" id="KW-0812">Transmembrane</keyword>
<evidence type="ECO:0000256" key="4">
    <source>
        <dbReference type="ARBA" id="ARBA00023136"/>
    </source>
</evidence>
<dbReference type="SUPFAM" id="SSF144091">
    <property type="entry name" value="Rhomboid-like"/>
    <property type="match status" value="1"/>
</dbReference>
<proteinExistence type="predicted"/>
<feature type="transmembrane region" description="Helical" evidence="5">
    <location>
        <begin position="145"/>
        <end position="165"/>
    </location>
</feature>
<dbReference type="Pfam" id="PF01694">
    <property type="entry name" value="Rhomboid"/>
    <property type="match status" value="1"/>
</dbReference>
<keyword evidence="7" id="KW-0378">Hydrolase</keyword>
<dbReference type="InterPro" id="IPR050925">
    <property type="entry name" value="Rhomboid_protease_S54"/>
</dbReference>
<dbReference type="PANTHER" id="PTHR43731:SF9">
    <property type="entry name" value="SLR1461 PROTEIN"/>
    <property type="match status" value="1"/>
</dbReference>
<accession>A0ABV7H2G8</accession>
<keyword evidence="4 5" id="KW-0472">Membrane</keyword>
<feature type="transmembrane region" description="Helical" evidence="5">
    <location>
        <begin position="119"/>
        <end position="139"/>
    </location>
</feature>
<comment type="subcellular location">
    <subcellularLocation>
        <location evidence="1">Membrane</location>
        <topology evidence="1">Multi-pass membrane protein</topology>
    </subcellularLocation>
</comment>
<evidence type="ECO:0000259" key="6">
    <source>
        <dbReference type="Pfam" id="PF01694"/>
    </source>
</evidence>
<keyword evidence="3 5" id="KW-1133">Transmembrane helix</keyword>
<keyword evidence="7" id="KW-0645">Protease</keyword>
<dbReference type="EC" id="3.4.21.-" evidence="7"/>
<dbReference type="PANTHER" id="PTHR43731">
    <property type="entry name" value="RHOMBOID PROTEASE"/>
    <property type="match status" value="1"/>
</dbReference>
<feature type="transmembrane region" description="Helical" evidence="5">
    <location>
        <begin position="201"/>
        <end position="218"/>
    </location>
</feature>
<evidence type="ECO:0000256" key="5">
    <source>
        <dbReference type="SAM" id="Phobius"/>
    </source>
</evidence>
<dbReference type="RefSeq" id="WP_275634779.1">
    <property type="nucleotide sequence ID" value="NZ_JARGYD010000012.1"/>
</dbReference>
<dbReference type="Gene3D" id="1.20.1540.10">
    <property type="entry name" value="Rhomboid-like"/>
    <property type="match status" value="1"/>
</dbReference>
<reference evidence="8" key="1">
    <citation type="journal article" date="2019" name="Int. J. Syst. Evol. Microbiol.">
        <title>The Global Catalogue of Microorganisms (GCM) 10K type strain sequencing project: providing services to taxonomists for standard genome sequencing and annotation.</title>
        <authorList>
            <consortium name="The Broad Institute Genomics Platform"/>
            <consortium name="The Broad Institute Genome Sequencing Center for Infectious Disease"/>
            <person name="Wu L."/>
            <person name="Ma J."/>
        </authorList>
    </citation>
    <scope>NUCLEOTIDE SEQUENCE [LARGE SCALE GENOMIC DNA]</scope>
    <source>
        <strain evidence="8">KCTC 52366</strain>
    </source>
</reference>
<feature type="transmembrane region" description="Helical" evidence="5">
    <location>
        <begin position="26"/>
        <end position="44"/>
    </location>
</feature>
<dbReference type="InterPro" id="IPR022764">
    <property type="entry name" value="Peptidase_S54_rhomboid_dom"/>
</dbReference>
<evidence type="ECO:0000256" key="2">
    <source>
        <dbReference type="ARBA" id="ARBA00022692"/>
    </source>
</evidence>
<dbReference type="EMBL" id="JBHRTB010000010">
    <property type="protein sequence ID" value="MFC3145856.1"/>
    <property type="molecule type" value="Genomic_DNA"/>
</dbReference>
<sequence>MTDPVTRDISGPTPSASGTTGGVSPVLLMIAAVCILIELVLQGADLKLFGSPVWRSRTYQYGAFWPGLLHGWRPNYAAQPYAMFLTYAMLHGGLGHLAGNMFTLLALGETVVRRVGQRGFVLIYSTAALGGAALFGLTADGPRPMVGASGALFGLAAALIYWNFVIPEHTAGRMRRLAAAIGSLIVLNALLWVLLDGLLAWETHLGGFLAGWLAAWLLDRWARRRG</sequence>
<dbReference type="GO" id="GO:0008233">
    <property type="term" value="F:peptidase activity"/>
    <property type="evidence" value="ECO:0007669"/>
    <property type="project" value="UniProtKB-KW"/>
</dbReference>
<evidence type="ECO:0000256" key="1">
    <source>
        <dbReference type="ARBA" id="ARBA00004141"/>
    </source>
</evidence>
<feature type="transmembrane region" description="Helical" evidence="5">
    <location>
        <begin position="177"/>
        <end position="195"/>
    </location>
</feature>
<name>A0ABV7H2G8_9RHOB</name>
<feature type="transmembrane region" description="Helical" evidence="5">
    <location>
        <begin position="81"/>
        <end position="107"/>
    </location>
</feature>
<evidence type="ECO:0000313" key="8">
    <source>
        <dbReference type="Proteomes" id="UP001595632"/>
    </source>
</evidence>
<keyword evidence="8" id="KW-1185">Reference proteome</keyword>
<dbReference type="Proteomes" id="UP001595632">
    <property type="component" value="Unassembled WGS sequence"/>
</dbReference>
<dbReference type="GO" id="GO:0006508">
    <property type="term" value="P:proteolysis"/>
    <property type="evidence" value="ECO:0007669"/>
    <property type="project" value="UniProtKB-KW"/>
</dbReference>
<evidence type="ECO:0000256" key="3">
    <source>
        <dbReference type="ARBA" id="ARBA00022989"/>
    </source>
</evidence>